<evidence type="ECO:0000313" key="1">
    <source>
        <dbReference type="EMBL" id="MCW7553748.1"/>
    </source>
</evidence>
<dbReference type="SUPFAM" id="SSF54593">
    <property type="entry name" value="Glyoxalase/Bleomycin resistance protein/Dihydroxybiphenyl dioxygenase"/>
    <property type="match status" value="1"/>
</dbReference>
<evidence type="ECO:0000313" key="2">
    <source>
        <dbReference type="Proteomes" id="UP001209854"/>
    </source>
</evidence>
<dbReference type="InterPro" id="IPR029068">
    <property type="entry name" value="Glyas_Bleomycin-R_OHBP_Dase"/>
</dbReference>
<accession>A0ABT3MWJ4</accession>
<organism evidence="1 2">
    <name type="scientific">Endozoicomonas gorgoniicola</name>
    <dbReference type="NCBI Taxonomy" id="1234144"/>
    <lineage>
        <taxon>Bacteria</taxon>
        <taxon>Pseudomonadati</taxon>
        <taxon>Pseudomonadota</taxon>
        <taxon>Gammaproteobacteria</taxon>
        <taxon>Oceanospirillales</taxon>
        <taxon>Endozoicomonadaceae</taxon>
        <taxon>Endozoicomonas</taxon>
    </lineage>
</organism>
<dbReference type="RefSeq" id="WP_262568543.1">
    <property type="nucleotide sequence ID" value="NZ_JAPFCC010000001.1"/>
</dbReference>
<comment type="caution">
    <text evidence="1">The sequence shown here is derived from an EMBL/GenBank/DDBJ whole genome shotgun (WGS) entry which is preliminary data.</text>
</comment>
<evidence type="ECO:0008006" key="3">
    <source>
        <dbReference type="Google" id="ProtNLM"/>
    </source>
</evidence>
<dbReference type="Proteomes" id="UP001209854">
    <property type="component" value="Unassembled WGS sequence"/>
</dbReference>
<proteinExistence type="predicted"/>
<dbReference type="EMBL" id="JAPFCC010000001">
    <property type="protein sequence ID" value="MCW7553748.1"/>
    <property type="molecule type" value="Genomic_DNA"/>
</dbReference>
<reference evidence="1 2" key="1">
    <citation type="submission" date="2022-10" db="EMBL/GenBank/DDBJ databases">
        <title>High-quality genome sequences of two octocoral-associated bacteria, Endozoicomonas euniceicola EF212 and Endozoicomonas gorgoniicola PS125.</title>
        <authorList>
            <person name="Chiou Y.-J."/>
            <person name="Chen Y.-H."/>
        </authorList>
    </citation>
    <scope>NUCLEOTIDE SEQUENCE [LARGE SCALE GENOMIC DNA]</scope>
    <source>
        <strain evidence="1 2">PS125</strain>
    </source>
</reference>
<sequence length="69" mass="8260">MLIYEIFGLTDIQPVYDHLIKQEFNFYRDLEESWYEVGSILSGQKEFLIQDPDGYLLRFTQYLGEKECA</sequence>
<gene>
    <name evidence="1" type="ORF">NX722_14130</name>
</gene>
<keyword evidence="2" id="KW-1185">Reference proteome</keyword>
<protein>
    <recommendedName>
        <fullName evidence="3">VOC domain-containing protein</fullName>
    </recommendedName>
</protein>
<name>A0ABT3MWJ4_9GAMM</name>
<dbReference type="Gene3D" id="3.10.180.10">
    <property type="entry name" value="2,3-Dihydroxybiphenyl 1,2-Dioxygenase, domain 1"/>
    <property type="match status" value="1"/>
</dbReference>